<sequence length="1357" mass="144253">MASRKRVSYSLATPATPLPELGLPPPVHDQIGRFAPSYRTYPAQQYVQQRPDQGGAQPHPTHCLGVTALALDKTTVLSGQEAPQGILYTGGRDGLVASWEQGVPMKRVAEAGVGGRTGDAEPVKWERIGVDEEDEEEEEDEYDEGDAFVSVNRRTAGRAGSDPAARQRREDNGHAAATTAAAAWQVDRNAIQQGHLGKPKFRQSLQTHTDWVNDLLIVNQGRTVLSASSDRSIRAWQPHSQEAYDQPALVGVHKDYVKCLAFACKKEPDLRPWSSPPNRPQPSLLFSGGLDAQINVWDIHSPKPYEPIVSIAAAAGGEQDTGLVGGGADKGSVYALVTNPQGTLLASGSPERIIRLWDPRVGVATGGKSSAGGLVGHTDNVKALLMSEDGRYMLSGSSDSTVKLWSLAAQRCIHTFTHHTHPIWSLASSHPNLERFFSGDRAGHLCVTDLAGISSDWGQGECTLLAKCERKRGEREGTQGIVRIETMCDEFVWTATASADVARWRDVQGRSMREDYHLNGDRTRAELMGGAGAGAGRGNMTPTTSIFGSQNPFLPADARDGGGKVVAFVTSPPPPPPSGPTEAENVTSDKAVAPSGIAYASMISLGPSADGTGPYPTAARGSLSHGPSLYTASAVSLPRDSDGAAKAFQGHARVPSQASLFPFPRNGTAAQRDPGEVARLQFQNRDLASEATPLRTEPDAVIRGRPGLIRAKVLNDRQHVLTLDTVGKISIWNIVRGLCLGTFKDEEVEGVFKTNDGLVHGADGELDSKEALDLIAEHVDGQSFVRQWCDVDTRIGSITVHMEEATCWEAEVYADQVGYADDPDFRPDDRINLGKWVLANLFAGLIKVEADEVAKQEQSKPSADASALSGTSSQPTLQRGSAPTYIALDGNTGHAARQRLRSQPLSSGNDPMTPGGLMVGLATPAATPAIVPSGSNQEDTGPNLDSWVTRGRTNGHLGINTLSTIPQSPAVASPTPVAFSPSAAKSPKGDPSNGKDYFSFPSKKSRGTTPGPIVTKDTSPTRRPDSAALVTPGGSQASFMGKFKGFGGKNKKPLDTPATPNGGNAVSSATDDATAAQTAKPDGKDVEQLQGLDEIRSQPFHPPYYSDAPPFDFPENTAVSISETSQSAGAWAVIYRSMVSKVERNPQALETAAPTWLLDYLFTGRTKTVEAKKLTFLLEPWPDAEEADRLPPLPPSTCRLSAVQSVRVGKIISYVCPRIDMSTASRRESVASIGSGRIRPVTAAPKSDGADGDGMTPTPLSAKSPGKFMAVEQAAVAAAAADRMGQESTQQIGDARHSSDILEILCNGVVVPLNMTLAAVKQFIWNNPGVNGPRGPGLYLPSAADVVLNYRLKKTNL</sequence>
<comment type="caution">
    <text evidence="1">The sequence shown here is derived from an EMBL/GenBank/DDBJ whole genome shotgun (WGS) entry which is preliminary data.</text>
</comment>
<proteinExistence type="predicted"/>
<reference evidence="1" key="1">
    <citation type="submission" date="2023-04" db="EMBL/GenBank/DDBJ databases">
        <title>Draft Genome sequencing of Naganishia species isolated from polar environments using Oxford Nanopore Technology.</title>
        <authorList>
            <person name="Leo P."/>
            <person name="Venkateswaran K."/>
        </authorList>
    </citation>
    <scope>NUCLEOTIDE SEQUENCE</scope>
    <source>
        <strain evidence="1">DBVPG 5303</strain>
    </source>
</reference>
<accession>A0ACC2XPE3</accession>
<name>A0ACC2XPE3_9TREE</name>
<gene>
    <name evidence="1" type="ORF">QFC24_002512</name>
</gene>
<dbReference type="EMBL" id="JASBWV010000007">
    <property type="protein sequence ID" value="KAJ9125728.1"/>
    <property type="molecule type" value="Genomic_DNA"/>
</dbReference>
<protein>
    <submittedName>
        <fullName evidence="1">Uncharacterized protein</fullName>
    </submittedName>
</protein>
<evidence type="ECO:0000313" key="1">
    <source>
        <dbReference type="EMBL" id="KAJ9125728.1"/>
    </source>
</evidence>
<evidence type="ECO:0000313" key="2">
    <source>
        <dbReference type="Proteomes" id="UP001234202"/>
    </source>
</evidence>
<keyword evidence="2" id="KW-1185">Reference proteome</keyword>
<organism evidence="1 2">
    <name type="scientific">Naganishia onofrii</name>
    <dbReference type="NCBI Taxonomy" id="1851511"/>
    <lineage>
        <taxon>Eukaryota</taxon>
        <taxon>Fungi</taxon>
        <taxon>Dikarya</taxon>
        <taxon>Basidiomycota</taxon>
        <taxon>Agaricomycotina</taxon>
        <taxon>Tremellomycetes</taxon>
        <taxon>Filobasidiales</taxon>
        <taxon>Filobasidiaceae</taxon>
        <taxon>Naganishia</taxon>
    </lineage>
</organism>
<dbReference type="Proteomes" id="UP001234202">
    <property type="component" value="Unassembled WGS sequence"/>
</dbReference>